<protein>
    <submittedName>
        <fullName evidence="5">Recombinase family protein</fullName>
    </submittedName>
</protein>
<gene>
    <name evidence="5" type="ORF">FF100_26810</name>
</gene>
<evidence type="ECO:0000256" key="1">
    <source>
        <dbReference type="ARBA" id="ARBA00023125"/>
    </source>
</evidence>
<dbReference type="CDD" id="cd00338">
    <property type="entry name" value="Ser_Recombinase"/>
    <property type="match status" value="1"/>
</dbReference>
<dbReference type="InterPro" id="IPR025827">
    <property type="entry name" value="Zn_ribbon_recom_dom"/>
</dbReference>
<dbReference type="InterPro" id="IPR036162">
    <property type="entry name" value="Resolvase-like_N_sf"/>
</dbReference>
<dbReference type="SUPFAM" id="SSF53041">
    <property type="entry name" value="Resolvase-like"/>
    <property type="match status" value="1"/>
</dbReference>
<keyword evidence="1" id="KW-0238">DNA-binding</keyword>
<comment type="caution">
    <text evidence="5">The sequence shown here is derived from an EMBL/GenBank/DDBJ whole genome shotgun (WGS) entry which is preliminary data.</text>
</comment>
<dbReference type="InterPro" id="IPR038109">
    <property type="entry name" value="DNA_bind_recomb_sf"/>
</dbReference>
<dbReference type="SMART" id="SM00857">
    <property type="entry name" value="Resolvase"/>
    <property type="match status" value="1"/>
</dbReference>
<evidence type="ECO:0000313" key="6">
    <source>
        <dbReference type="Proteomes" id="UP000305267"/>
    </source>
</evidence>
<feature type="coiled-coil region" evidence="3">
    <location>
        <begin position="381"/>
        <end position="440"/>
    </location>
</feature>
<dbReference type="EMBL" id="VDDA01000018">
    <property type="protein sequence ID" value="TNC09181.1"/>
    <property type="molecule type" value="Genomic_DNA"/>
</dbReference>
<dbReference type="AlphaFoldDB" id="A0A5C4LAE6"/>
<dbReference type="PROSITE" id="PS51737">
    <property type="entry name" value="RECOMBINASE_DNA_BIND"/>
    <property type="match status" value="1"/>
</dbReference>
<dbReference type="Gene3D" id="3.90.1750.20">
    <property type="entry name" value="Putative Large Serine Recombinase, Chain B, Domain 2"/>
    <property type="match status" value="1"/>
</dbReference>
<reference evidence="5 6" key="1">
    <citation type="submission" date="2019-06" db="EMBL/GenBank/DDBJ databases">
        <title>Genome of Methylobacterium sp. 17Sr1-39.</title>
        <authorList>
            <person name="Seo T."/>
        </authorList>
    </citation>
    <scope>NUCLEOTIDE SEQUENCE [LARGE SCALE GENOMIC DNA]</scope>
    <source>
        <strain evidence="5 6">17Sr1-39</strain>
    </source>
</reference>
<dbReference type="Gene3D" id="3.40.50.1390">
    <property type="entry name" value="Resolvase, N-terminal catalytic domain"/>
    <property type="match status" value="1"/>
</dbReference>
<dbReference type="PANTHER" id="PTHR30461:SF2">
    <property type="entry name" value="SERINE RECOMBINASE PINE-RELATED"/>
    <property type="match status" value="1"/>
</dbReference>
<keyword evidence="3" id="KW-0175">Coiled coil</keyword>
<dbReference type="GO" id="GO:0000150">
    <property type="term" value="F:DNA strand exchange activity"/>
    <property type="evidence" value="ECO:0007669"/>
    <property type="project" value="InterPro"/>
</dbReference>
<dbReference type="PANTHER" id="PTHR30461">
    <property type="entry name" value="DNA-INVERTASE FROM LAMBDOID PROPHAGE"/>
    <property type="match status" value="1"/>
</dbReference>
<sequence>MHENLIDPGHPRGMPVAYSYIRMSRPEQLRGDSLRRQVEKAREWAAKRGVVLDESLRDIGISAYRGKNKEVGALAAFLDVVKAGRVASGSFLVLESLDRLSRETVPEALPTFLDIVNAGITIVTLTDKQEYNYERLKTDWTPLLISLGIMARAHEESKTKAERVRQAWAQKRTKVGEAVLTKRVPAWLRVVDRRIEEVEGRSDIVRRIFREAIAGDGQRAIVKRLNDEGVPSFKTGLKGWQPSYVAKLLKNRAVLGEYQAYSRDEKGVRHPVGEPVPGYYPAIVSAADFLRAGTAARSRKFAPGVRGVTIANLFQGIGKCACCGASMTVRNRGKASGTSLVCSNAARSAGCDNRRGWSMPKVERAVLRELRRVDLPEPDKNERVKDDAATLADAMSEATRRRDRLLDLVEAGDDGAIERVKSLTQRIRALEAEAAKARLNGQVEASLPTRREQWDRVGRLSQALATARGAELREIRTRLAQAIRESLLRVEFGPQVVTCRVRLDRMRSWDGLHYGHHPDGVPFVAIDERPPRQLTVWEIALHEPEPGEREHLDTELERFLRLAGTR</sequence>
<organism evidence="5 6">
    <name type="scientific">Methylobacterium terricola</name>
    <dbReference type="NCBI Taxonomy" id="2583531"/>
    <lineage>
        <taxon>Bacteria</taxon>
        <taxon>Pseudomonadati</taxon>
        <taxon>Pseudomonadota</taxon>
        <taxon>Alphaproteobacteria</taxon>
        <taxon>Hyphomicrobiales</taxon>
        <taxon>Methylobacteriaceae</taxon>
        <taxon>Methylobacterium</taxon>
    </lineage>
</organism>
<feature type="domain" description="Recombinase" evidence="4">
    <location>
        <begin position="185"/>
        <end position="302"/>
    </location>
</feature>
<name>A0A5C4LAE6_9HYPH</name>
<proteinExistence type="predicted"/>
<evidence type="ECO:0000256" key="2">
    <source>
        <dbReference type="ARBA" id="ARBA00023172"/>
    </source>
</evidence>
<evidence type="ECO:0000259" key="4">
    <source>
        <dbReference type="PROSITE" id="PS51737"/>
    </source>
</evidence>
<dbReference type="GO" id="GO:0003677">
    <property type="term" value="F:DNA binding"/>
    <property type="evidence" value="ECO:0007669"/>
    <property type="project" value="UniProtKB-KW"/>
</dbReference>
<dbReference type="InterPro" id="IPR050639">
    <property type="entry name" value="SSR_resolvase"/>
</dbReference>
<accession>A0A5C4LAE6</accession>
<dbReference type="InterPro" id="IPR006119">
    <property type="entry name" value="Resolv_N"/>
</dbReference>
<dbReference type="InterPro" id="IPR011109">
    <property type="entry name" value="DNA_bind_recombinase_dom"/>
</dbReference>
<evidence type="ECO:0000313" key="5">
    <source>
        <dbReference type="EMBL" id="TNC09181.1"/>
    </source>
</evidence>
<keyword evidence="2" id="KW-0233">DNA recombination</keyword>
<dbReference type="Pfam" id="PF07508">
    <property type="entry name" value="Recombinase"/>
    <property type="match status" value="1"/>
</dbReference>
<keyword evidence="6" id="KW-1185">Reference proteome</keyword>
<dbReference type="Proteomes" id="UP000305267">
    <property type="component" value="Unassembled WGS sequence"/>
</dbReference>
<evidence type="ECO:0000256" key="3">
    <source>
        <dbReference type="SAM" id="Coils"/>
    </source>
</evidence>
<dbReference type="Pfam" id="PF13408">
    <property type="entry name" value="Zn_ribbon_recom"/>
    <property type="match status" value="1"/>
</dbReference>
<dbReference type="Pfam" id="PF00239">
    <property type="entry name" value="Resolvase"/>
    <property type="match status" value="1"/>
</dbReference>
<dbReference type="OrthoDB" id="9791494at2"/>